<evidence type="ECO:0000313" key="4">
    <source>
        <dbReference type="Proteomes" id="UP000005856"/>
    </source>
</evidence>
<accession>A6F051</accession>
<keyword evidence="1" id="KW-0812">Transmembrane</keyword>
<evidence type="ECO:0000259" key="2">
    <source>
        <dbReference type="Pfam" id="PF07331"/>
    </source>
</evidence>
<feature type="transmembrane region" description="Helical" evidence="1">
    <location>
        <begin position="133"/>
        <end position="150"/>
    </location>
</feature>
<dbReference type="EMBL" id="ABCP01000011">
    <property type="protein sequence ID" value="EDM47964.1"/>
    <property type="molecule type" value="Genomic_DNA"/>
</dbReference>
<name>A6F051_9GAMM</name>
<dbReference type="RefSeq" id="WP_007153647.1">
    <property type="nucleotide sequence ID" value="NZ_ABCP01000011.1"/>
</dbReference>
<evidence type="ECO:0000256" key="1">
    <source>
        <dbReference type="SAM" id="Phobius"/>
    </source>
</evidence>
<dbReference type="AlphaFoldDB" id="A6F051"/>
<feature type="transmembrane region" description="Helical" evidence="1">
    <location>
        <begin position="35"/>
        <end position="52"/>
    </location>
</feature>
<dbReference type="InterPro" id="IPR009936">
    <property type="entry name" value="DUF1468"/>
</dbReference>
<dbReference type="Proteomes" id="UP000005856">
    <property type="component" value="Unassembled WGS sequence"/>
</dbReference>
<keyword evidence="1" id="KW-0472">Membrane</keyword>
<keyword evidence="1" id="KW-1133">Transmembrane helix</keyword>
<keyword evidence="4" id="KW-1185">Reference proteome</keyword>
<reference evidence="3 4" key="1">
    <citation type="submission" date="2007-06" db="EMBL/GenBank/DDBJ databases">
        <authorList>
            <person name="Green D."/>
            <person name="Ferriera S."/>
            <person name="Johnson J."/>
            <person name="Kravitz S."/>
            <person name="Beeson K."/>
            <person name="Sutton G."/>
            <person name="Rogers Y.-H."/>
            <person name="Friedman R."/>
            <person name="Frazier M."/>
            <person name="Venter J.C."/>
        </authorList>
    </citation>
    <scope>NUCLEOTIDE SEQUENCE [LARGE SCALE GENOMIC DNA]</scope>
    <source>
        <strain evidence="3 4">DG893</strain>
    </source>
</reference>
<sequence length="168" mass="18837">MSYLPRSSLVTLGMLLIFAYVIYEAAGKPMQAKLFPMTVGILGLVLISIQLGRELWTAWRTDETQADRKTNQQDGAADFAITDVEKSRIGRLRAAEQFCWLAGLLLGLFLIGFYISVPLMVGLYLWRHQERPMFVIAMSAGVAAVVWGVFNQLLNLPFPQGLILEWLS</sequence>
<proteinExistence type="predicted"/>
<dbReference type="OrthoDB" id="9930952at2"/>
<feature type="transmembrane region" description="Helical" evidence="1">
    <location>
        <begin position="100"/>
        <end position="126"/>
    </location>
</feature>
<organism evidence="3 4">
    <name type="scientific">Marinobacter algicola DG893</name>
    <dbReference type="NCBI Taxonomy" id="443152"/>
    <lineage>
        <taxon>Bacteria</taxon>
        <taxon>Pseudomonadati</taxon>
        <taxon>Pseudomonadota</taxon>
        <taxon>Gammaproteobacteria</taxon>
        <taxon>Pseudomonadales</taxon>
        <taxon>Marinobacteraceae</taxon>
        <taxon>Marinobacter</taxon>
    </lineage>
</organism>
<evidence type="ECO:0000313" key="3">
    <source>
        <dbReference type="EMBL" id="EDM47964.1"/>
    </source>
</evidence>
<feature type="transmembrane region" description="Helical" evidence="1">
    <location>
        <begin position="6"/>
        <end position="23"/>
    </location>
</feature>
<gene>
    <name evidence="3" type="ORF">MDG893_15280</name>
</gene>
<feature type="domain" description="DUF1468" evidence="2">
    <location>
        <begin position="12"/>
        <end position="159"/>
    </location>
</feature>
<dbReference type="Pfam" id="PF07331">
    <property type="entry name" value="TctB"/>
    <property type="match status" value="1"/>
</dbReference>
<comment type="caution">
    <text evidence="3">The sequence shown here is derived from an EMBL/GenBank/DDBJ whole genome shotgun (WGS) entry which is preliminary data.</text>
</comment>
<dbReference type="STRING" id="443152.MDG893_15280"/>
<protein>
    <recommendedName>
        <fullName evidence="2">DUF1468 domain-containing protein</fullName>
    </recommendedName>
</protein>